<accession>A0A9Q0DHL9</accession>
<evidence type="ECO:0000256" key="10">
    <source>
        <dbReference type="ARBA" id="ARBA00023212"/>
    </source>
</evidence>
<keyword evidence="4" id="KW-0158">Chromosome</keyword>
<keyword evidence="6" id="KW-0132">Cell division</keyword>
<evidence type="ECO:0000256" key="7">
    <source>
        <dbReference type="ARBA" id="ARBA00022701"/>
    </source>
</evidence>
<evidence type="ECO:0000259" key="14">
    <source>
        <dbReference type="Pfam" id="PF16740"/>
    </source>
</evidence>
<evidence type="ECO:0000256" key="12">
    <source>
        <dbReference type="ARBA" id="ARBA00023328"/>
    </source>
</evidence>
<dbReference type="GO" id="GO:0000940">
    <property type="term" value="C:outer kinetochore"/>
    <property type="evidence" value="ECO:0007669"/>
    <property type="project" value="InterPro"/>
</dbReference>
<organism evidence="15 16">
    <name type="scientific">Muraenolepis orangiensis</name>
    <name type="common">Patagonian moray cod</name>
    <dbReference type="NCBI Taxonomy" id="630683"/>
    <lineage>
        <taxon>Eukaryota</taxon>
        <taxon>Metazoa</taxon>
        <taxon>Chordata</taxon>
        <taxon>Craniata</taxon>
        <taxon>Vertebrata</taxon>
        <taxon>Euteleostomi</taxon>
        <taxon>Actinopterygii</taxon>
        <taxon>Neopterygii</taxon>
        <taxon>Teleostei</taxon>
        <taxon>Neoteleostei</taxon>
        <taxon>Acanthomorphata</taxon>
        <taxon>Zeiogadaria</taxon>
        <taxon>Gadariae</taxon>
        <taxon>Gadiformes</taxon>
        <taxon>Muraenolepidoidei</taxon>
        <taxon>Muraenolepididae</taxon>
        <taxon>Muraenolepis</taxon>
    </lineage>
</organism>
<keyword evidence="8" id="KW-0498">Mitosis</keyword>
<keyword evidence="12" id="KW-0137">Centromere</keyword>
<proteinExistence type="inferred from homology"/>
<dbReference type="GO" id="GO:0051301">
    <property type="term" value="P:cell division"/>
    <property type="evidence" value="ECO:0007669"/>
    <property type="project" value="UniProtKB-KW"/>
</dbReference>
<dbReference type="Gene3D" id="6.10.250.1380">
    <property type="match status" value="1"/>
</dbReference>
<evidence type="ECO:0000256" key="3">
    <source>
        <dbReference type="ARBA" id="ARBA00010684"/>
    </source>
</evidence>
<keyword evidence="10" id="KW-0206">Cytoskeleton</keyword>
<keyword evidence="5" id="KW-0963">Cytoplasm</keyword>
<reference evidence="15" key="1">
    <citation type="submission" date="2022-07" db="EMBL/GenBank/DDBJ databases">
        <title>Chromosome-level genome of Muraenolepis orangiensis.</title>
        <authorList>
            <person name="Kim J."/>
        </authorList>
    </citation>
    <scope>NUCLEOTIDE SEQUENCE</scope>
    <source>
        <strain evidence="15">KU_S4_2022</strain>
        <tissue evidence="15">Muscle</tissue>
    </source>
</reference>
<comment type="similarity">
    <text evidence="3">Belongs to the SKA2 family.</text>
</comment>
<dbReference type="InterPro" id="IPR026762">
    <property type="entry name" value="Ska2"/>
</dbReference>
<comment type="subcellular location">
    <subcellularLocation>
        <location evidence="2">Chromosome</location>
        <location evidence="2">Centromere</location>
        <location evidence="2">Kinetochore</location>
    </subcellularLocation>
    <subcellularLocation>
        <location evidence="1">Cytoplasm</location>
        <location evidence="1">Cytoskeleton</location>
        <location evidence="1">Spindle</location>
    </subcellularLocation>
</comment>
<dbReference type="GO" id="GO:0008017">
    <property type="term" value="F:microtubule binding"/>
    <property type="evidence" value="ECO:0007669"/>
    <property type="project" value="InterPro"/>
</dbReference>
<name>A0A9Q0DHL9_9TELE</name>
<dbReference type="InterPro" id="IPR042091">
    <property type="entry name" value="Ska2_N"/>
</dbReference>
<evidence type="ECO:0000256" key="2">
    <source>
        <dbReference type="ARBA" id="ARBA00004629"/>
    </source>
</evidence>
<dbReference type="Proteomes" id="UP001148018">
    <property type="component" value="Unassembled WGS sequence"/>
</dbReference>
<evidence type="ECO:0000256" key="6">
    <source>
        <dbReference type="ARBA" id="ARBA00022618"/>
    </source>
</evidence>
<keyword evidence="16" id="KW-1185">Reference proteome</keyword>
<dbReference type="AlphaFoldDB" id="A0A9Q0DHL9"/>
<feature type="domain" description="Ska2 N-terminal" evidence="14">
    <location>
        <begin position="2"/>
        <end position="117"/>
    </location>
</feature>
<dbReference type="PANTHER" id="PTHR32017">
    <property type="entry name" value="SPINDLE AND KINETOCHORE-ASSOCIATED PROTEIN 2"/>
    <property type="match status" value="1"/>
</dbReference>
<evidence type="ECO:0000313" key="15">
    <source>
        <dbReference type="EMBL" id="KAJ3589264.1"/>
    </source>
</evidence>
<keyword evidence="7" id="KW-0493">Microtubule</keyword>
<evidence type="ECO:0000256" key="9">
    <source>
        <dbReference type="ARBA" id="ARBA00022838"/>
    </source>
</evidence>
<gene>
    <name evidence="15" type="ORF">NHX12_010110</name>
</gene>
<dbReference type="Pfam" id="PF16740">
    <property type="entry name" value="SKA2"/>
    <property type="match status" value="1"/>
</dbReference>
<dbReference type="GO" id="GO:0000278">
    <property type="term" value="P:mitotic cell cycle"/>
    <property type="evidence" value="ECO:0007669"/>
    <property type="project" value="TreeGrafter"/>
</dbReference>
<evidence type="ECO:0000256" key="5">
    <source>
        <dbReference type="ARBA" id="ARBA00022490"/>
    </source>
</evidence>
<evidence type="ECO:0000256" key="1">
    <source>
        <dbReference type="ARBA" id="ARBA00004186"/>
    </source>
</evidence>
<evidence type="ECO:0000256" key="4">
    <source>
        <dbReference type="ARBA" id="ARBA00022454"/>
    </source>
</evidence>
<protein>
    <recommendedName>
        <fullName evidence="13">Protein FAM33A</fullName>
    </recommendedName>
</protein>
<evidence type="ECO:0000313" key="16">
    <source>
        <dbReference type="Proteomes" id="UP001148018"/>
    </source>
</evidence>
<evidence type="ECO:0000256" key="8">
    <source>
        <dbReference type="ARBA" id="ARBA00022776"/>
    </source>
</evidence>
<dbReference type="EMBL" id="JANIIK010000115">
    <property type="protein sequence ID" value="KAJ3589264.1"/>
    <property type="molecule type" value="Genomic_DNA"/>
</dbReference>
<comment type="caution">
    <text evidence="15">The sequence shown here is derived from an EMBL/GenBank/DDBJ whole genome shotgun (WGS) entry which is preliminary data.</text>
</comment>
<evidence type="ECO:0000256" key="13">
    <source>
        <dbReference type="ARBA" id="ARBA00029651"/>
    </source>
</evidence>
<dbReference type="PANTHER" id="PTHR32017:SF3">
    <property type="entry name" value="SPINDLE AND KINETOCHORE-ASSOCIATED PROTEIN 2"/>
    <property type="match status" value="1"/>
</dbReference>
<keyword evidence="9" id="KW-0995">Kinetochore</keyword>
<dbReference type="GO" id="GO:0005876">
    <property type="term" value="C:spindle microtubule"/>
    <property type="evidence" value="ECO:0007669"/>
    <property type="project" value="InterPro"/>
</dbReference>
<dbReference type="OrthoDB" id="193920at2759"/>
<keyword evidence="11" id="KW-0131">Cell cycle</keyword>
<sequence>METTVEKLEAMFQKSEADLDYIEKRLKLDFINANHTGDGAPAEENLVGLLEYLGPIKAKHAALSTQVKEIAAAHKESMDSIRSQLDGTLQLIQHFKQTGNAEISPLTESEREAAELLGQGPSQNTADVTPFVIQQQQHVPPSPNPTKRLKTSSDAELKILLHGVFHKRRLLPHPIHRL</sequence>
<evidence type="ECO:0000256" key="11">
    <source>
        <dbReference type="ARBA" id="ARBA00023306"/>
    </source>
</evidence>
<dbReference type="GO" id="GO:0007059">
    <property type="term" value="P:chromosome segregation"/>
    <property type="evidence" value="ECO:0007669"/>
    <property type="project" value="InterPro"/>
</dbReference>